<evidence type="ECO:0000313" key="3">
    <source>
        <dbReference type="Proteomes" id="UP001214576"/>
    </source>
</evidence>
<evidence type="ECO:0000313" key="2">
    <source>
        <dbReference type="EMBL" id="KAI4530770.1"/>
    </source>
</evidence>
<feature type="compositionally biased region" description="Low complexity" evidence="1">
    <location>
        <begin position="95"/>
        <end position="104"/>
    </location>
</feature>
<accession>A0AAD4XYG9</accession>
<sequence>MSTCDKRVGGARRQDPGAGAGAWALPGQPAPTCRFQGDQSEKRCQRADAPRGPAATHSPASLRLARGPSEQLPDTELESPRKKQAAWGRRKPRCSSHSCRSQSRPLPTPSQLREEQELQKERKRRKHGETELRKGASDRPGWTSKDQKG</sequence>
<feature type="compositionally biased region" description="Basic and acidic residues" evidence="1">
    <location>
        <begin position="39"/>
        <end position="49"/>
    </location>
</feature>
<feature type="compositionally biased region" description="Basic residues" evidence="1">
    <location>
        <begin position="82"/>
        <end position="94"/>
    </location>
</feature>
<protein>
    <submittedName>
        <fullName evidence="2">Uncharacterized protein</fullName>
    </submittedName>
</protein>
<evidence type="ECO:0000256" key="1">
    <source>
        <dbReference type="SAM" id="MobiDB-lite"/>
    </source>
</evidence>
<name>A0AAD4XYG9_OVIAM</name>
<feature type="compositionally biased region" description="Basic and acidic residues" evidence="1">
    <location>
        <begin position="1"/>
        <end position="15"/>
    </location>
</feature>
<comment type="caution">
    <text evidence="2">The sequence shown here is derived from an EMBL/GenBank/DDBJ whole genome shotgun (WGS) entry which is preliminary data.</text>
</comment>
<dbReference type="AlphaFoldDB" id="A0AAD4XYG9"/>
<organism evidence="2 3">
    <name type="scientific">Ovis ammon polii</name>
    <dbReference type="NCBI Taxonomy" id="230172"/>
    <lineage>
        <taxon>Eukaryota</taxon>
        <taxon>Metazoa</taxon>
        <taxon>Chordata</taxon>
        <taxon>Craniata</taxon>
        <taxon>Vertebrata</taxon>
        <taxon>Euteleostomi</taxon>
        <taxon>Mammalia</taxon>
        <taxon>Eutheria</taxon>
        <taxon>Laurasiatheria</taxon>
        <taxon>Artiodactyla</taxon>
        <taxon>Ruminantia</taxon>
        <taxon>Pecora</taxon>
        <taxon>Bovidae</taxon>
        <taxon>Caprinae</taxon>
        <taxon>Ovis</taxon>
    </lineage>
</organism>
<dbReference type="Proteomes" id="UP001214576">
    <property type="component" value="Unassembled WGS sequence"/>
</dbReference>
<gene>
    <name evidence="2" type="ORF">MG293_018628</name>
</gene>
<feature type="compositionally biased region" description="Low complexity" evidence="1">
    <location>
        <begin position="21"/>
        <end position="31"/>
    </location>
</feature>
<reference evidence="2" key="1">
    <citation type="submission" date="2022-03" db="EMBL/GenBank/DDBJ databases">
        <title>Genomic analyses of argali, domestic sheep and their hybrids provide insights into chromosomal evolution, heterosis and genetic basis of agronomic traits.</title>
        <authorList>
            <person name="Li M."/>
        </authorList>
    </citation>
    <scope>NUCLEOTIDE SEQUENCE</scope>
    <source>
        <strain evidence="2">CAU-MHL-2022a</strain>
        <tissue evidence="2">Skin</tissue>
    </source>
</reference>
<proteinExistence type="predicted"/>
<keyword evidence="3" id="KW-1185">Reference proteome</keyword>
<feature type="region of interest" description="Disordered" evidence="1">
    <location>
        <begin position="1"/>
        <end position="149"/>
    </location>
</feature>
<dbReference type="EMBL" id="JAKZEL010000024">
    <property type="protein sequence ID" value="KAI4530770.1"/>
    <property type="molecule type" value="Genomic_DNA"/>
</dbReference>
<feature type="compositionally biased region" description="Basic and acidic residues" evidence="1">
    <location>
        <begin position="128"/>
        <end position="137"/>
    </location>
</feature>